<reference evidence="1 2" key="1">
    <citation type="submission" date="2023-07" db="EMBL/GenBank/DDBJ databases">
        <title>Genomic Encyclopedia of Type Strains, Phase IV (KMG-IV): sequencing the most valuable type-strain genomes for metagenomic binning, comparative biology and taxonomic classification.</title>
        <authorList>
            <person name="Goeker M."/>
        </authorList>
    </citation>
    <scope>NUCLEOTIDE SEQUENCE [LARGE SCALE GENOMIC DNA]</scope>
    <source>
        <strain evidence="1 2">DSM 9768</strain>
    </source>
</reference>
<organism evidence="1 2">
    <name type="scientific">Evansella vedderi</name>
    <dbReference type="NCBI Taxonomy" id="38282"/>
    <lineage>
        <taxon>Bacteria</taxon>
        <taxon>Bacillati</taxon>
        <taxon>Bacillota</taxon>
        <taxon>Bacilli</taxon>
        <taxon>Bacillales</taxon>
        <taxon>Bacillaceae</taxon>
        <taxon>Evansella</taxon>
    </lineage>
</organism>
<gene>
    <name evidence="1" type="ORF">J2S74_002307</name>
</gene>
<dbReference type="Gene3D" id="1.10.246.150">
    <property type="match status" value="1"/>
</dbReference>
<dbReference type="Pfam" id="PF05135">
    <property type="entry name" value="Phage_connect_1"/>
    <property type="match status" value="1"/>
</dbReference>
<dbReference type="InterPro" id="IPR053746">
    <property type="entry name" value="Viral_HT_Connector_Assembly"/>
</dbReference>
<dbReference type="EMBL" id="JAUSUG010000008">
    <property type="protein sequence ID" value="MDQ0254925.1"/>
    <property type="molecule type" value="Genomic_DNA"/>
</dbReference>
<comment type="caution">
    <text evidence="1">The sequence shown here is derived from an EMBL/GenBank/DDBJ whole genome shotgun (WGS) entry which is preliminary data.</text>
</comment>
<proteinExistence type="predicted"/>
<protein>
    <submittedName>
        <fullName evidence="1">Small nuclear ribonucleoprotein (SnRNP)-like protein</fullName>
    </submittedName>
</protein>
<dbReference type="InterPro" id="IPR021146">
    <property type="entry name" value="Phage_gp6-like_head-tail"/>
</dbReference>
<sequence>MPLVSKDEMRTYLGSIKVTDEQLIAYIEDAEEWIKEYTRRDELPKGYAKNVKKMVAYDLTNKEGKTTESLGKHSISFENSDYPKSCLRGLRKKLKVV</sequence>
<dbReference type="RefSeq" id="WP_307325567.1">
    <property type="nucleotide sequence ID" value="NZ_JAUSUG010000008.1"/>
</dbReference>
<dbReference type="Proteomes" id="UP001230005">
    <property type="component" value="Unassembled WGS sequence"/>
</dbReference>
<keyword evidence="2" id="KW-1185">Reference proteome</keyword>
<name>A0ABT9ZUK0_9BACI</name>
<evidence type="ECO:0000313" key="1">
    <source>
        <dbReference type="EMBL" id="MDQ0254925.1"/>
    </source>
</evidence>
<evidence type="ECO:0000313" key="2">
    <source>
        <dbReference type="Proteomes" id="UP001230005"/>
    </source>
</evidence>
<accession>A0ABT9ZUK0</accession>